<dbReference type="Proteomes" id="UP000615446">
    <property type="component" value="Unassembled WGS sequence"/>
</dbReference>
<protein>
    <recommendedName>
        <fullName evidence="3">Transposase domain-containing protein</fullName>
    </recommendedName>
</protein>
<dbReference type="PANTHER" id="PTHR46579">
    <property type="entry name" value="F5/8 TYPE C DOMAIN-CONTAINING PROTEIN-RELATED"/>
    <property type="match status" value="1"/>
</dbReference>
<dbReference type="PANTHER" id="PTHR46579:SF2">
    <property type="entry name" value="C2H2-TYPE DOMAIN-CONTAINING PROTEIN"/>
    <property type="match status" value="1"/>
</dbReference>
<comment type="caution">
    <text evidence="1">The sequence shown here is derived from an EMBL/GenBank/DDBJ whole genome shotgun (WGS) entry which is preliminary data.</text>
</comment>
<dbReference type="OrthoDB" id="2285201at2759"/>
<accession>A0A8H3M1P3</accession>
<evidence type="ECO:0000313" key="2">
    <source>
        <dbReference type="Proteomes" id="UP000615446"/>
    </source>
</evidence>
<proteinExistence type="predicted"/>
<reference evidence="1" key="1">
    <citation type="submission" date="2019-10" db="EMBL/GenBank/DDBJ databases">
        <title>Conservation and host-specific expression of non-tandemly repeated heterogenous ribosome RNA gene in arbuscular mycorrhizal fungi.</title>
        <authorList>
            <person name="Maeda T."/>
            <person name="Kobayashi Y."/>
            <person name="Nakagawa T."/>
            <person name="Ezawa T."/>
            <person name="Yamaguchi K."/>
            <person name="Bino T."/>
            <person name="Nishimoto Y."/>
            <person name="Shigenobu S."/>
            <person name="Kawaguchi M."/>
        </authorList>
    </citation>
    <scope>NUCLEOTIDE SEQUENCE</scope>
    <source>
        <strain evidence="1">HR1</strain>
    </source>
</reference>
<evidence type="ECO:0000313" key="1">
    <source>
        <dbReference type="EMBL" id="GES96236.1"/>
    </source>
</evidence>
<dbReference type="EMBL" id="BLAL01000248">
    <property type="protein sequence ID" value="GES96236.1"/>
    <property type="molecule type" value="Genomic_DNA"/>
</dbReference>
<name>A0A8H3M1P3_9GLOM</name>
<dbReference type="AlphaFoldDB" id="A0A8H3M1P3"/>
<organism evidence="1 2">
    <name type="scientific">Rhizophagus clarus</name>
    <dbReference type="NCBI Taxonomy" id="94130"/>
    <lineage>
        <taxon>Eukaryota</taxon>
        <taxon>Fungi</taxon>
        <taxon>Fungi incertae sedis</taxon>
        <taxon>Mucoromycota</taxon>
        <taxon>Glomeromycotina</taxon>
        <taxon>Glomeromycetes</taxon>
        <taxon>Glomerales</taxon>
        <taxon>Glomeraceae</taxon>
        <taxon>Rhizophagus</taxon>
    </lineage>
</organism>
<evidence type="ECO:0008006" key="3">
    <source>
        <dbReference type="Google" id="ProtNLM"/>
    </source>
</evidence>
<gene>
    <name evidence="1" type="ORF">RCL2_002287400</name>
</gene>
<sequence length="326" mass="38255">MADMSDWFIMKDSVEHRQKVLEWRRCKSNAERERFVKVNGVMWSEILRLSYFDLIQFVVIDPMHCLFLGIAKWITKRIWIDEDVLTEKALQSIQKKMSEFKLPSDLGRIPGKIHCGEGFSNFTADQWRNFFLIYATVVLWNHLPNKDRKILTYFIRVCTILVRRIVEINDMKEAYELLVKIIKLIEEHYGSLPNSHRQIEPEIMRQLTTETQINDIISSSSEDTYVDSIFRKPFTENLPNLTIVINKVNRYGRCQIGAEIFGSTAATQHIKSSFVLAKFINRDGNSVDTYPGQIQFFFEHSVHLSSYNLTHKLAYIKWYKPANLTS</sequence>